<organism evidence="2 3">
    <name type="scientific">Clathrospora elynae</name>
    <dbReference type="NCBI Taxonomy" id="706981"/>
    <lineage>
        <taxon>Eukaryota</taxon>
        <taxon>Fungi</taxon>
        <taxon>Dikarya</taxon>
        <taxon>Ascomycota</taxon>
        <taxon>Pezizomycotina</taxon>
        <taxon>Dothideomycetes</taxon>
        <taxon>Pleosporomycetidae</taxon>
        <taxon>Pleosporales</taxon>
        <taxon>Diademaceae</taxon>
        <taxon>Clathrospora</taxon>
    </lineage>
</organism>
<proteinExistence type="predicted"/>
<accession>A0A6A5T5K9</accession>
<reference evidence="2" key="1">
    <citation type="journal article" date="2020" name="Stud. Mycol.">
        <title>101 Dothideomycetes genomes: a test case for predicting lifestyles and emergence of pathogens.</title>
        <authorList>
            <person name="Haridas S."/>
            <person name="Albert R."/>
            <person name="Binder M."/>
            <person name="Bloem J."/>
            <person name="Labutti K."/>
            <person name="Salamov A."/>
            <person name="Andreopoulos B."/>
            <person name="Baker S."/>
            <person name="Barry K."/>
            <person name="Bills G."/>
            <person name="Bluhm B."/>
            <person name="Cannon C."/>
            <person name="Castanera R."/>
            <person name="Culley D."/>
            <person name="Daum C."/>
            <person name="Ezra D."/>
            <person name="Gonzalez J."/>
            <person name="Henrissat B."/>
            <person name="Kuo A."/>
            <person name="Liang C."/>
            <person name="Lipzen A."/>
            <person name="Lutzoni F."/>
            <person name="Magnuson J."/>
            <person name="Mondo S."/>
            <person name="Nolan M."/>
            <person name="Ohm R."/>
            <person name="Pangilinan J."/>
            <person name="Park H.-J."/>
            <person name="Ramirez L."/>
            <person name="Alfaro M."/>
            <person name="Sun H."/>
            <person name="Tritt A."/>
            <person name="Yoshinaga Y."/>
            <person name="Zwiers L.-H."/>
            <person name="Turgeon B."/>
            <person name="Goodwin S."/>
            <person name="Spatafora J."/>
            <person name="Crous P."/>
            <person name="Grigoriev I."/>
        </authorList>
    </citation>
    <scope>NUCLEOTIDE SEQUENCE</scope>
    <source>
        <strain evidence="2">CBS 161.51</strain>
    </source>
</reference>
<gene>
    <name evidence="2" type="ORF">EJ02DRAFT_7366</name>
</gene>
<protein>
    <submittedName>
        <fullName evidence="2">Uncharacterized protein</fullName>
    </submittedName>
</protein>
<evidence type="ECO:0000313" key="3">
    <source>
        <dbReference type="Proteomes" id="UP000800038"/>
    </source>
</evidence>
<keyword evidence="3" id="KW-1185">Reference proteome</keyword>
<sequence length="176" mass="19501">MPATTPQQTMQLHSFLNLGAGLMATTVFAFTVVSSTLEVSTPTPTSKELLEKLEPHLQGIILLSEREFDKLSGPVFIAQEVFQTAGWMPFEGRYRPVASDMDFLLRPGDPGVVCRYLMALCEPQSDCIVCTKRAEHGYTYYVSDQQYIPTDHTPVQMGSMSCVLGSIMSINDENPN</sequence>
<keyword evidence="1" id="KW-0472">Membrane</keyword>
<feature type="transmembrane region" description="Helical" evidence="1">
    <location>
        <begin position="12"/>
        <end position="33"/>
    </location>
</feature>
<keyword evidence="1" id="KW-0812">Transmembrane</keyword>
<evidence type="ECO:0000256" key="1">
    <source>
        <dbReference type="SAM" id="Phobius"/>
    </source>
</evidence>
<dbReference type="EMBL" id="ML975997">
    <property type="protein sequence ID" value="KAF1947871.1"/>
    <property type="molecule type" value="Genomic_DNA"/>
</dbReference>
<keyword evidence="1" id="KW-1133">Transmembrane helix</keyword>
<dbReference type="AlphaFoldDB" id="A0A6A5T5K9"/>
<name>A0A6A5T5K9_9PLEO</name>
<evidence type="ECO:0000313" key="2">
    <source>
        <dbReference type="EMBL" id="KAF1947871.1"/>
    </source>
</evidence>
<dbReference type="Proteomes" id="UP000800038">
    <property type="component" value="Unassembled WGS sequence"/>
</dbReference>